<name>A0A672I313_SALFA</name>
<reference evidence="1" key="1">
    <citation type="submission" date="2019-06" db="EMBL/GenBank/DDBJ databases">
        <authorList>
            <consortium name="Wellcome Sanger Institute Data Sharing"/>
        </authorList>
    </citation>
    <scope>NUCLEOTIDE SEQUENCE [LARGE SCALE GENOMIC DNA]</scope>
</reference>
<reference evidence="1" key="3">
    <citation type="submission" date="2025-09" db="UniProtKB">
        <authorList>
            <consortium name="Ensembl"/>
        </authorList>
    </citation>
    <scope>IDENTIFICATION</scope>
</reference>
<evidence type="ECO:0000313" key="1">
    <source>
        <dbReference type="Ensembl" id="ENSSFAP00005036026.1"/>
    </source>
</evidence>
<dbReference type="Proteomes" id="UP000472267">
    <property type="component" value="Chromosome 19"/>
</dbReference>
<dbReference type="Ensembl" id="ENSSFAT00005037380.1">
    <property type="protein sequence ID" value="ENSSFAP00005036026.1"/>
    <property type="gene ID" value="ENSSFAG00005018225.1"/>
</dbReference>
<reference evidence="1" key="2">
    <citation type="submission" date="2025-08" db="UniProtKB">
        <authorList>
            <consortium name="Ensembl"/>
        </authorList>
    </citation>
    <scope>IDENTIFICATION</scope>
</reference>
<sequence>AKIKTFRSAPVENMAPRRVFINRIDSYASRNIAKVLLQFIWNSLAPFLRVSRSVLLTESGGFQVVGTVSDQSEEEWPFVLEKYFGDLLAKLLSCDVIIYNISQHADQVEEGFWAASGQSEIISLFNNF</sequence>
<gene>
    <name evidence="1" type="primary">ak7b</name>
</gene>
<evidence type="ECO:0000313" key="2">
    <source>
        <dbReference type="Proteomes" id="UP000472267"/>
    </source>
</evidence>
<proteinExistence type="predicted"/>
<dbReference type="AlphaFoldDB" id="A0A672I313"/>
<organism evidence="1 2">
    <name type="scientific">Salarias fasciatus</name>
    <name type="common">Jewelled blenny</name>
    <name type="synonym">Blennius fasciatus</name>
    <dbReference type="NCBI Taxonomy" id="181472"/>
    <lineage>
        <taxon>Eukaryota</taxon>
        <taxon>Metazoa</taxon>
        <taxon>Chordata</taxon>
        <taxon>Craniata</taxon>
        <taxon>Vertebrata</taxon>
        <taxon>Euteleostomi</taxon>
        <taxon>Actinopterygii</taxon>
        <taxon>Neopterygii</taxon>
        <taxon>Teleostei</taxon>
        <taxon>Neoteleostei</taxon>
        <taxon>Acanthomorphata</taxon>
        <taxon>Ovalentaria</taxon>
        <taxon>Blenniimorphae</taxon>
        <taxon>Blenniiformes</taxon>
        <taxon>Blennioidei</taxon>
        <taxon>Blenniidae</taxon>
        <taxon>Salariinae</taxon>
        <taxon>Salarias</taxon>
    </lineage>
</organism>
<accession>A0A672I313</accession>
<keyword evidence="2" id="KW-1185">Reference proteome</keyword>
<protein>
    <submittedName>
        <fullName evidence="1">Adenylate kinase 7b</fullName>
    </submittedName>
</protein>